<gene>
    <name evidence="2" type="ORF">KIPB_006937</name>
</gene>
<organism evidence="2 3">
    <name type="scientific">Kipferlia bialata</name>
    <dbReference type="NCBI Taxonomy" id="797122"/>
    <lineage>
        <taxon>Eukaryota</taxon>
        <taxon>Metamonada</taxon>
        <taxon>Carpediemonas-like organisms</taxon>
        <taxon>Kipferlia</taxon>
    </lineage>
</organism>
<keyword evidence="1" id="KW-0812">Transmembrane</keyword>
<protein>
    <recommendedName>
        <fullName evidence="4">EGF-like domain-containing protein</fullName>
    </recommendedName>
</protein>
<keyword evidence="3" id="KW-1185">Reference proteome</keyword>
<sequence>MSDTLECGSYGTLTDGVCECVLGWGGTLCDENEIYSTVMEHVLTAWWFWAIFGACLVLTMGIMKQLCKGRSEDVVPASTVVSLVIIVCCFLNAILLGWEHMIAASRWDWGLVIVLVAEGVLIVPMLLYAKTALKLNLLRYSKPSYMLRHMFGGAVIHLLECTIRFLALWVSLSRQYLYHEAPRSTHMFYGPYLVAALGSGVLCLGWLGWGVWGGLLQKYPWGPNSTLAHNVSFKRTQYFNEHGVPREQGVGVGANAIDPPPVLEGGRDMANDMDDVPFEPTLPKTGCNTAPSDSDAEGVCMDGVAGQMTIEQIPSVNLSEDTISEDTLSPEDLGCIGVE</sequence>
<accession>A0A9K3CZK5</accession>
<evidence type="ECO:0000313" key="2">
    <source>
        <dbReference type="EMBL" id="GIQ85296.1"/>
    </source>
</evidence>
<proteinExistence type="predicted"/>
<feature type="transmembrane region" description="Helical" evidence="1">
    <location>
        <begin position="192"/>
        <end position="212"/>
    </location>
</feature>
<name>A0A9K3CZK5_9EUKA</name>
<keyword evidence="1" id="KW-0472">Membrane</keyword>
<dbReference type="OrthoDB" id="442731at2759"/>
<dbReference type="EMBL" id="BDIP01001869">
    <property type="protein sequence ID" value="GIQ85296.1"/>
    <property type="molecule type" value="Genomic_DNA"/>
</dbReference>
<evidence type="ECO:0008006" key="4">
    <source>
        <dbReference type="Google" id="ProtNLM"/>
    </source>
</evidence>
<evidence type="ECO:0000256" key="1">
    <source>
        <dbReference type="SAM" id="Phobius"/>
    </source>
</evidence>
<feature type="transmembrane region" description="Helical" evidence="1">
    <location>
        <begin position="150"/>
        <end position="172"/>
    </location>
</feature>
<dbReference type="AlphaFoldDB" id="A0A9K3CZK5"/>
<feature type="transmembrane region" description="Helical" evidence="1">
    <location>
        <begin position="46"/>
        <end position="63"/>
    </location>
</feature>
<reference evidence="2 3" key="1">
    <citation type="journal article" date="2018" name="PLoS ONE">
        <title>The draft genome of Kipferlia bialata reveals reductive genome evolution in fornicate parasites.</title>
        <authorList>
            <person name="Tanifuji G."/>
            <person name="Takabayashi S."/>
            <person name="Kume K."/>
            <person name="Takagi M."/>
            <person name="Nakayama T."/>
            <person name="Kamikawa R."/>
            <person name="Inagaki Y."/>
            <person name="Hashimoto T."/>
        </authorList>
    </citation>
    <scope>NUCLEOTIDE SEQUENCE [LARGE SCALE GENOMIC DNA]</scope>
    <source>
        <strain evidence="2">NY0173</strain>
    </source>
</reference>
<feature type="transmembrane region" description="Helical" evidence="1">
    <location>
        <begin position="75"/>
        <end position="97"/>
    </location>
</feature>
<evidence type="ECO:0000313" key="3">
    <source>
        <dbReference type="Proteomes" id="UP000265618"/>
    </source>
</evidence>
<feature type="transmembrane region" description="Helical" evidence="1">
    <location>
        <begin position="109"/>
        <end position="129"/>
    </location>
</feature>
<keyword evidence="1" id="KW-1133">Transmembrane helix</keyword>
<comment type="caution">
    <text evidence="2">The sequence shown here is derived from an EMBL/GenBank/DDBJ whole genome shotgun (WGS) entry which is preliminary data.</text>
</comment>
<dbReference type="Proteomes" id="UP000265618">
    <property type="component" value="Unassembled WGS sequence"/>
</dbReference>